<organism evidence="1">
    <name type="scientific">Arion vulgaris</name>
    <dbReference type="NCBI Taxonomy" id="1028688"/>
    <lineage>
        <taxon>Eukaryota</taxon>
        <taxon>Metazoa</taxon>
        <taxon>Spiralia</taxon>
        <taxon>Lophotrochozoa</taxon>
        <taxon>Mollusca</taxon>
        <taxon>Gastropoda</taxon>
        <taxon>Heterobranchia</taxon>
        <taxon>Euthyneura</taxon>
        <taxon>Panpulmonata</taxon>
        <taxon>Eupulmonata</taxon>
        <taxon>Stylommatophora</taxon>
        <taxon>Helicina</taxon>
        <taxon>Arionoidea</taxon>
        <taxon>Arionidae</taxon>
        <taxon>Arion</taxon>
    </lineage>
</organism>
<protein>
    <submittedName>
        <fullName evidence="1">Uncharacterized protein</fullName>
    </submittedName>
</protein>
<dbReference type="AlphaFoldDB" id="A0A0B7B2U1"/>
<sequence>MANCLGDRTEIFKLVHSNINLNMFKESSGSSHVVKISRMLVLNLSYQSSINPVHLDIFVKDVSEIKLSVPQLQSSEIPIFTSEVIVSTEDITFVEIHDRL</sequence>
<reference evidence="1" key="1">
    <citation type="submission" date="2014-12" db="EMBL/GenBank/DDBJ databases">
        <title>Insight into the proteome of Arion vulgaris.</title>
        <authorList>
            <person name="Aradska J."/>
            <person name="Bulat T."/>
            <person name="Smidak R."/>
            <person name="Sarate P."/>
            <person name="Gangsoo J."/>
            <person name="Sialana F."/>
            <person name="Bilban M."/>
            <person name="Lubec G."/>
        </authorList>
    </citation>
    <scope>NUCLEOTIDE SEQUENCE</scope>
    <source>
        <tissue evidence="1">Skin</tissue>
    </source>
</reference>
<evidence type="ECO:0000313" key="1">
    <source>
        <dbReference type="EMBL" id="CEK87187.1"/>
    </source>
</evidence>
<dbReference type="EMBL" id="HACG01040322">
    <property type="protein sequence ID" value="CEK87187.1"/>
    <property type="molecule type" value="Transcribed_RNA"/>
</dbReference>
<gene>
    <name evidence="1" type="primary">ORF157900</name>
</gene>
<accession>A0A0B7B2U1</accession>
<proteinExistence type="predicted"/>
<name>A0A0B7B2U1_9EUPU</name>